<dbReference type="GO" id="GO:0044716">
    <property type="term" value="F:8-oxo-GDP phosphatase activity"/>
    <property type="evidence" value="ECO:0007669"/>
    <property type="project" value="TreeGrafter"/>
</dbReference>
<keyword evidence="3" id="KW-0479">Metal-binding</keyword>
<reference evidence="6 7" key="1">
    <citation type="submission" date="2016-10" db="EMBL/GenBank/DDBJ databases">
        <authorList>
            <person name="de Groot N.N."/>
        </authorList>
    </citation>
    <scope>NUCLEOTIDE SEQUENCE [LARGE SCALE GENOMIC DNA]</scope>
    <source>
        <strain evidence="6 7">CGMCC 1.10434</strain>
    </source>
</reference>
<dbReference type="STRING" id="872970.SAMN04488134_10337"/>
<dbReference type="PANTHER" id="PTHR47707:SF1">
    <property type="entry name" value="NUDIX HYDROLASE FAMILY PROTEIN"/>
    <property type="match status" value="1"/>
</dbReference>
<evidence type="ECO:0000313" key="6">
    <source>
        <dbReference type="EMBL" id="SEN98707.1"/>
    </source>
</evidence>
<organism evidence="6 7">
    <name type="scientific">Amphibacillus marinus</name>
    <dbReference type="NCBI Taxonomy" id="872970"/>
    <lineage>
        <taxon>Bacteria</taxon>
        <taxon>Bacillati</taxon>
        <taxon>Bacillota</taxon>
        <taxon>Bacilli</taxon>
        <taxon>Bacillales</taxon>
        <taxon>Bacillaceae</taxon>
        <taxon>Amphibacillus</taxon>
    </lineage>
</organism>
<dbReference type="PANTHER" id="PTHR47707">
    <property type="entry name" value="8-OXO-DGTP DIPHOSPHATASE"/>
    <property type="match status" value="1"/>
</dbReference>
<dbReference type="GO" id="GO:0006281">
    <property type="term" value="P:DNA repair"/>
    <property type="evidence" value="ECO:0007669"/>
    <property type="project" value="InterPro"/>
</dbReference>
<evidence type="ECO:0008006" key="8">
    <source>
        <dbReference type="Google" id="ProtNLM"/>
    </source>
</evidence>
<sequence>MILQIENTKKTTDSQGAIKMTKKDIHVVSAVIVKDSKILCAQRNAHKALSYKWEFPGGKIELNEHLRKH</sequence>
<comment type="cofactor">
    <cofactor evidence="1">
        <name>Mg(2+)</name>
        <dbReference type="ChEBI" id="CHEBI:18420"/>
    </cofactor>
</comment>
<dbReference type="EMBL" id="FODJ01000003">
    <property type="protein sequence ID" value="SEN98707.1"/>
    <property type="molecule type" value="Genomic_DNA"/>
</dbReference>
<keyword evidence="7" id="KW-1185">Reference proteome</keyword>
<dbReference type="Gene3D" id="3.90.79.10">
    <property type="entry name" value="Nucleoside Triphosphate Pyrophosphohydrolase"/>
    <property type="match status" value="1"/>
</dbReference>
<dbReference type="SUPFAM" id="SSF55811">
    <property type="entry name" value="Nudix"/>
    <property type="match status" value="1"/>
</dbReference>
<gene>
    <name evidence="6" type="ORF">SAMN04488134_10337</name>
</gene>
<dbReference type="InterPro" id="IPR047127">
    <property type="entry name" value="MutT-like"/>
</dbReference>
<comment type="similarity">
    <text evidence="2">Belongs to the Nudix hydrolase family.</text>
</comment>
<keyword evidence="4" id="KW-0378">Hydrolase</keyword>
<evidence type="ECO:0000256" key="2">
    <source>
        <dbReference type="ARBA" id="ARBA00005582"/>
    </source>
</evidence>
<accession>A0A1H8L0P4</accession>
<protein>
    <recommendedName>
        <fullName evidence="8">NUDIX domain-containing protein</fullName>
    </recommendedName>
</protein>
<dbReference type="AlphaFoldDB" id="A0A1H8L0P4"/>
<dbReference type="GO" id="GO:0035539">
    <property type="term" value="F:8-oxo-7,8-dihydrodeoxyguanosine triphosphate pyrophosphatase activity"/>
    <property type="evidence" value="ECO:0007669"/>
    <property type="project" value="TreeGrafter"/>
</dbReference>
<dbReference type="GO" id="GO:0008413">
    <property type="term" value="F:8-oxo-7,8-dihydroguanosine triphosphate pyrophosphatase activity"/>
    <property type="evidence" value="ECO:0007669"/>
    <property type="project" value="TreeGrafter"/>
</dbReference>
<dbReference type="GO" id="GO:0046872">
    <property type="term" value="F:metal ion binding"/>
    <property type="evidence" value="ECO:0007669"/>
    <property type="project" value="UniProtKB-KW"/>
</dbReference>
<dbReference type="Proteomes" id="UP000199300">
    <property type="component" value="Unassembled WGS sequence"/>
</dbReference>
<evidence type="ECO:0000256" key="1">
    <source>
        <dbReference type="ARBA" id="ARBA00001946"/>
    </source>
</evidence>
<evidence type="ECO:0000256" key="4">
    <source>
        <dbReference type="ARBA" id="ARBA00022801"/>
    </source>
</evidence>
<dbReference type="InterPro" id="IPR015797">
    <property type="entry name" value="NUDIX_hydrolase-like_dom_sf"/>
</dbReference>
<keyword evidence="5" id="KW-0460">Magnesium</keyword>
<evidence type="ECO:0000256" key="5">
    <source>
        <dbReference type="ARBA" id="ARBA00022842"/>
    </source>
</evidence>
<evidence type="ECO:0000313" key="7">
    <source>
        <dbReference type="Proteomes" id="UP000199300"/>
    </source>
</evidence>
<evidence type="ECO:0000256" key="3">
    <source>
        <dbReference type="ARBA" id="ARBA00022723"/>
    </source>
</evidence>
<proteinExistence type="inferred from homology"/>
<dbReference type="GO" id="GO:0044715">
    <property type="term" value="F:8-oxo-dGDP phosphatase activity"/>
    <property type="evidence" value="ECO:0007669"/>
    <property type="project" value="TreeGrafter"/>
</dbReference>
<name>A0A1H8L0P4_9BACI</name>